<organism evidence="11 12">
    <name type="scientific">Dyella solisilvae</name>
    <dbReference type="NCBI Taxonomy" id="1920168"/>
    <lineage>
        <taxon>Bacteria</taxon>
        <taxon>Pseudomonadati</taxon>
        <taxon>Pseudomonadota</taxon>
        <taxon>Gammaproteobacteria</taxon>
        <taxon>Lysobacterales</taxon>
        <taxon>Rhodanobacteraceae</taxon>
        <taxon>Dyella</taxon>
    </lineage>
</organism>
<dbReference type="InterPro" id="IPR004770">
    <property type="entry name" value="Na/H_antiport_NhaC"/>
</dbReference>
<evidence type="ECO:0000256" key="4">
    <source>
        <dbReference type="ARBA" id="ARBA00022475"/>
    </source>
</evidence>
<feature type="transmembrane region" description="Helical" evidence="9">
    <location>
        <begin position="78"/>
        <end position="99"/>
    </location>
</feature>
<feature type="transmembrane region" description="Helical" evidence="9">
    <location>
        <begin position="300"/>
        <end position="318"/>
    </location>
</feature>
<dbReference type="OrthoDB" id="9762978at2"/>
<evidence type="ECO:0000256" key="3">
    <source>
        <dbReference type="ARBA" id="ARBA00022449"/>
    </source>
</evidence>
<dbReference type="EMBL" id="QQSY01000001">
    <property type="protein sequence ID" value="RDI99343.1"/>
    <property type="molecule type" value="Genomic_DNA"/>
</dbReference>
<name>A0A370K9K8_9GAMM</name>
<feature type="transmembrane region" description="Helical" evidence="9">
    <location>
        <begin position="377"/>
        <end position="400"/>
    </location>
</feature>
<keyword evidence="12" id="KW-1185">Reference proteome</keyword>
<evidence type="ECO:0000256" key="1">
    <source>
        <dbReference type="ARBA" id="ARBA00004651"/>
    </source>
</evidence>
<evidence type="ECO:0000313" key="11">
    <source>
        <dbReference type="EMBL" id="RDI99343.1"/>
    </source>
</evidence>
<dbReference type="Proteomes" id="UP000254711">
    <property type="component" value="Unassembled WGS sequence"/>
</dbReference>
<sequence>MNDAHPAPRKAKPPSYLDAIIPLLVLIGLVGASVALFGLNAVDGPLQVGIILSTMVAVVIILKNGHVWEEIAESGRKGIATVVGAIFILLAVGALIGTWNMSGTIPTLVYYGIKLITPGWFYPITFLVCACTSLSIGSSWTTAGTVGVGLIGLAHMTGLSPAITAGAIISGAYVGDKVSPLSESTVLAAQLAGVDLYVHIRSQMWTTIPAGLVALVAFAVFGLRRGGSFDSAMTNAELARLDSLFHISIWNLVPLVFLLGLSIRRVPAALAIMSSALLAGAMAAFMQPQAIARFIGEPDTAAPIVAIKGIWLAMANGFKANSGIPQVDELLSRGGMDSMLLTIWLIIGAVTFGILVDDFGMLGKLVTPVLLRAKTMGRLFFTVVATAIGLNIVAGDQYIALLLPSRLFKSEFARRGLAPENLSRSVGDAGIVTSPLVPWNSCGAYMAAVLGVSTLAYMPFALFNIAAPICTLLLGLTGFKIRRIPIE</sequence>
<feature type="transmembrane region" description="Helical" evidence="9">
    <location>
        <begin position="244"/>
        <end position="263"/>
    </location>
</feature>
<proteinExistence type="inferred from homology"/>
<keyword evidence="5 9" id="KW-0812">Transmembrane</keyword>
<keyword evidence="7 9" id="KW-0472">Membrane</keyword>
<reference evidence="11 12" key="1">
    <citation type="submission" date="2018-07" db="EMBL/GenBank/DDBJ databases">
        <title>Dyella solisilvae sp. nov., isolated from the pine and broad-leaved mixed forest soil.</title>
        <authorList>
            <person name="Gao Z."/>
            <person name="Qiu L."/>
        </authorList>
    </citation>
    <scope>NUCLEOTIDE SEQUENCE [LARGE SCALE GENOMIC DNA]</scope>
    <source>
        <strain evidence="11 12">DHG54</strain>
    </source>
</reference>
<feature type="transmembrane region" description="Helical" evidence="9">
    <location>
        <begin position="20"/>
        <end position="42"/>
    </location>
</feature>
<keyword evidence="4" id="KW-1003">Cell membrane</keyword>
<evidence type="ECO:0000256" key="9">
    <source>
        <dbReference type="SAM" id="Phobius"/>
    </source>
</evidence>
<dbReference type="InterPro" id="IPR018461">
    <property type="entry name" value="Na/H_Antiport_NhaC-like_C"/>
</dbReference>
<keyword evidence="2" id="KW-0813">Transport</keyword>
<dbReference type="GO" id="GO:0015297">
    <property type="term" value="F:antiporter activity"/>
    <property type="evidence" value="ECO:0007669"/>
    <property type="project" value="UniProtKB-KW"/>
</dbReference>
<keyword evidence="3" id="KW-0050">Antiport</keyword>
<evidence type="ECO:0000259" key="10">
    <source>
        <dbReference type="Pfam" id="PF03553"/>
    </source>
</evidence>
<gene>
    <name evidence="11" type="primary">nhaC</name>
    <name evidence="11" type="ORF">DVT68_00305</name>
</gene>
<feature type="transmembrane region" description="Helical" evidence="9">
    <location>
        <begin position="338"/>
        <end position="356"/>
    </location>
</feature>
<feature type="transmembrane region" description="Helical" evidence="9">
    <location>
        <begin position="148"/>
        <end position="174"/>
    </location>
</feature>
<feature type="transmembrane region" description="Helical" evidence="9">
    <location>
        <begin position="456"/>
        <end position="479"/>
    </location>
</feature>
<feature type="transmembrane region" description="Helical" evidence="9">
    <location>
        <begin position="269"/>
        <end position="288"/>
    </location>
</feature>
<dbReference type="AlphaFoldDB" id="A0A370K9K8"/>
<protein>
    <submittedName>
        <fullName evidence="11">Na+/H+ antiporter NhaC</fullName>
    </submittedName>
</protein>
<feature type="domain" description="Na+/H+ antiporter NhaC-like C-terminal" evidence="10">
    <location>
        <begin position="171"/>
        <end position="479"/>
    </location>
</feature>
<dbReference type="PANTHER" id="PTHR33451">
    <property type="entry name" value="MALATE-2H(+)/NA(+)-LACTATE ANTIPORTER"/>
    <property type="match status" value="1"/>
</dbReference>
<dbReference type="GO" id="GO:0005886">
    <property type="term" value="C:plasma membrane"/>
    <property type="evidence" value="ECO:0007669"/>
    <property type="project" value="UniProtKB-SubCell"/>
</dbReference>
<evidence type="ECO:0000313" key="12">
    <source>
        <dbReference type="Proteomes" id="UP000254711"/>
    </source>
</evidence>
<evidence type="ECO:0000256" key="7">
    <source>
        <dbReference type="ARBA" id="ARBA00023136"/>
    </source>
</evidence>
<feature type="transmembrane region" description="Helical" evidence="9">
    <location>
        <begin position="48"/>
        <end position="66"/>
    </location>
</feature>
<comment type="similarity">
    <text evidence="8">Belongs to the NhaC Na(+)/H(+) (TC 2.A.35) antiporter family.</text>
</comment>
<dbReference type="InterPro" id="IPR052180">
    <property type="entry name" value="NhaC_Na-H+_Antiporter"/>
</dbReference>
<keyword evidence="6 9" id="KW-1133">Transmembrane helix</keyword>
<feature type="transmembrane region" description="Helical" evidence="9">
    <location>
        <begin position="204"/>
        <end position="223"/>
    </location>
</feature>
<feature type="transmembrane region" description="Helical" evidence="9">
    <location>
        <begin position="119"/>
        <end position="136"/>
    </location>
</feature>
<dbReference type="Pfam" id="PF03553">
    <property type="entry name" value="Na_H_antiporter"/>
    <property type="match status" value="1"/>
</dbReference>
<dbReference type="PANTHER" id="PTHR33451:SF3">
    <property type="entry name" value="MALATE-2H(+)_NA(+)-LACTATE ANTIPORTER"/>
    <property type="match status" value="1"/>
</dbReference>
<evidence type="ECO:0000256" key="2">
    <source>
        <dbReference type="ARBA" id="ARBA00022448"/>
    </source>
</evidence>
<evidence type="ECO:0000256" key="6">
    <source>
        <dbReference type="ARBA" id="ARBA00022989"/>
    </source>
</evidence>
<dbReference type="NCBIfam" id="TIGR00931">
    <property type="entry name" value="antiport_nhaC"/>
    <property type="match status" value="1"/>
</dbReference>
<comment type="caution">
    <text evidence="11">The sequence shown here is derived from an EMBL/GenBank/DDBJ whole genome shotgun (WGS) entry which is preliminary data.</text>
</comment>
<accession>A0A370K9K8</accession>
<evidence type="ECO:0000256" key="5">
    <source>
        <dbReference type="ARBA" id="ARBA00022692"/>
    </source>
</evidence>
<comment type="subcellular location">
    <subcellularLocation>
        <location evidence="1">Cell membrane</location>
        <topology evidence="1">Multi-pass membrane protein</topology>
    </subcellularLocation>
</comment>
<evidence type="ECO:0000256" key="8">
    <source>
        <dbReference type="ARBA" id="ARBA00038435"/>
    </source>
</evidence>